<dbReference type="Pfam" id="PF00084">
    <property type="entry name" value="Sushi"/>
    <property type="match status" value="2"/>
</dbReference>
<keyword evidence="13" id="KW-1185">Reference proteome</keyword>
<dbReference type="GO" id="GO:0012505">
    <property type="term" value="C:endomembrane system"/>
    <property type="evidence" value="ECO:0007669"/>
    <property type="project" value="UniProtKB-SubCell"/>
</dbReference>
<evidence type="ECO:0000256" key="4">
    <source>
        <dbReference type="ARBA" id="ARBA00022737"/>
    </source>
</evidence>
<dbReference type="GO" id="GO:0016020">
    <property type="term" value="C:membrane"/>
    <property type="evidence" value="ECO:0007669"/>
    <property type="project" value="UniProtKB-SubCell"/>
</dbReference>
<evidence type="ECO:0000256" key="1">
    <source>
        <dbReference type="ARBA" id="ARBA00004167"/>
    </source>
</evidence>
<dbReference type="CDD" id="cd00112">
    <property type="entry name" value="LDLa"/>
    <property type="match status" value="3"/>
</dbReference>
<keyword evidence="5" id="KW-1133">Transmembrane helix</keyword>
<keyword evidence="4" id="KW-0677">Repeat</keyword>
<dbReference type="Proteomes" id="UP001627154">
    <property type="component" value="Unassembled WGS sequence"/>
</dbReference>
<feature type="compositionally biased region" description="Low complexity" evidence="10">
    <location>
        <begin position="229"/>
        <end position="246"/>
    </location>
</feature>
<dbReference type="InterPro" id="IPR000436">
    <property type="entry name" value="Sushi_SCR_CCP_dom"/>
</dbReference>
<comment type="subcellular location">
    <subcellularLocation>
        <location evidence="2">Endomembrane system</location>
    </subcellularLocation>
    <subcellularLocation>
        <location evidence="1">Membrane</location>
        <topology evidence="1">Single-pass membrane protein</topology>
    </subcellularLocation>
</comment>
<dbReference type="PROSITE" id="PS01209">
    <property type="entry name" value="LDLRA_1"/>
    <property type="match status" value="2"/>
</dbReference>
<dbReference type="InterPro" id="IPR036055">
    <property type="entry name" value="LDL_receptor-like_sf"/>
</dbReference>
<evidence type="ECO:0000256" key="8">
    <source>
        <dbReference type="PROSITE-ProRule" id="PRU00124"/>
    </source>
</evidence>
<evidence type="ECO:0000256" key="5">
    <source>
        <dbReference type="ARBA" id="ARBA00022989"/>
    </source>
</evidence>
<keyword evidence="3" id="KW-0812">Transmembrane</keyword>
<evidence type="ECO:0000313" key="13">
    <source>
        <dbReference type="Proteomes" id="UP001627154"/>
    </source>
</evidence>
<dbReference type="SMART" id="SM00192">
    <property type="entry name" value="LDLa"/>
    <property type="match status" value="3"/>
</dbReference>
<dbReference type="PANTHER" id="PTHR24270">
    <property type="entry name" value="LOW-DENSITY LIPOPROTEIN RECEPTOR-RELATED"/>
    <property type="match status" value="1"/>
</dbReference>
<evidence type="ECO:0000259" key="11">
    <source>
        <dbReference type="PROSITE" id="PS50923"/>
    </source>
</evidence>
<protein>
    <recommendedName>
        <fullName evidence="11">Sushi domain-containing protein</fullName>
    </recommendedName>
</protein>
<feature type="disulfide bond" evidence="8">
    <location>
        <begin position="37"/>
        <end position="49"/>
    </location>
</feature>
<name>A0ABD2XEM3_9HYME</name>
<dbReference type="InterPro" id="IPR023415">
    <property type="entry name" value="LDLR_class-A_CS"/>
</dbReference>
<keyword evidence="7 8" id="KW-1015">Disulfide bond</keyword>
<dbReference type="SUPFAM" id="SSF57424">
    <property type="entry name" value="LDL receptor-like module"/>
    <property type="match status" value="3"/>
</dbReference>
<evidence type="ECO:0000256" key="10">
    <source>
        <dbReference type="SAM" id="MobiDB-lite"/>
    </source>
</evidence>
<feature type="disulfide bond" evidence="8">
    <location>
        <begin position="137"/>
        <end position="155"/>
    </location>
</feature>
<proteinExistence type="predicted"/>
<evidence type="ECO:0000256" key="9">
    <source>
        <dbReference type="PROSITE-ProRule" id="PRU00302"/>
    </source>
</evidence>
<dbReference type="PROSITE" id="PS50923">
    <property type="entry name" value="SUSHI"/>
    <property type="match status" value="2"/>
</dbReference>
<gene>
    <name evidence="12" type="ORF">TKK_003687</name>
</gene>
<dbReference type="GO" id="GO:0016192">
    <property type="term" value="P:vesicle-mediated transport"/>
    <property type="evidence" value="ECO:0007669"/>
    <property type="project" value="UniProtKB-ARBA"/>
</dbReference>
<evidence type="ECO:0000256" key="7">
    <source>
        <dbReference type="ARBA" id="ARBA00023157"/>
    </source>
</evidence>
<dbReference type="AlphaFoldDB" id="A0ABD2XEM3"/>
<dbReference type="InterPro" id="IPR035976">
    <property type="entry name" value="Sushi/SCR/CCP_sf"/>
</dbReference>
<reference evidence="12 13" key="1">
    <citation type="journal article" date="2024" name="bioRxiv">
        <title>A reference genome for Trichogramma kaykai: A tiny desert-dwelling parasitoid wasp with competing sex-ratio distorters.</title>
        <authorList>
            <person name="Culotta J."/>
            <person name="Lindsey A.R."/>
        </authorList>
    </citation>
    <scope>NUCLEOTIDE SEQUENCE [LARGE SCALE GENOMIC DNA]</scope>
    <source>
        <strain evidence="12 13">KSX58</strain>
    </source>
</reference>
<feature type="domain" description="Sushi" evidence="11">
    <location>
        <begin position="332"/>
        <end position="403"/>
    </location>
</feature>
<dbReference type="CDD" id="cd00033">
    <property type="entry name" value="CCP"/>
    <property type="match status" value="1"/>
</dbReference>
<feature type="region of interest" description="Disordered" evidence="10">
    <location>
        <begin position="207"/>
        <end position="267"/>
    </location>
</feature>
<accession>A0ABD2XEM3</accession>
<organism evidence="12 13">
    <name type="scientific">Trichogramma kaykai</name>
    <dbReference type="NCBI Taxonomy" id="54128"/>
    <lineage>
        <taxon>Eukaryota</taxon>
        <taxon>Metazoa</taxon>
        <taxon>Ecdysozoa</taxon>
        <taxon>Arthropoda</taxon>
        <taxon>Hexapoda</taxon>
        <taxon>Insecta</taxon>
        <taxon>Pterygota</taxon>
        <taxon>Neoptera</taxon>
        <taxon>Endopterygota</taxon>
        <taxon>Hymenoptera</taxon>
        <taxon>Apocrita</taxon>
        <taxon>Proctotrupomorpha</taxon>
        <taxon>Chalcidoidea</taxon>
        <taxon>Trichogrammatidae</taxon>
        <taxon>Trichogramma</taxon>
    </lineage>
</organism>
<dbReference type="InterPro" id="IPR002172">
    <property type="entry name" value="LDrepeatLR_classA_rpt"/>
</dbReference>
<evidence type="ECO:0000256" key="6">
    <source>
        <dbReference type="ARBA" id="ARBA00023136"/>
    </source>
</evidence>
<dbReference type="Gene3D" id="4.10.400.10">
    <property type="entry name" value="Low-density Lipoprotein Receptor"/>
    <property type="match status" value="3"/>
</dbReference>
<evidence type="ECO:0000256" key="2">
    <source>
        <dbReference type="ARBA" id="ARBA00004308"/>
    </source>
</evidence>
<dbReference type="Gene3D" id="2.10.70.10">
    <property type="entry name" value="Complement Module, domain 1"/>
    <property type="match status" value="2"/>
</dbReference>
<dbReference type="InterPro" id="IPR050685">
    <property type="entry name" value="LDLR"/>
</dbReference>
<dbReference type="PROSITE" id="PS50068">
    <property type="entry name" value="LDLRA_2"/>
    <property type="match status" value="3"/>
</dbReference>
<comment type="caution">
    <text evidence="9">Lacks conserved residue(s) required for the propagation of feature annotation.</text>
</comment>
<feature type="disulfide bond" evidence="8">
    <location>
        <begin position="44"/>
        <end position="62"/>
    </location>
</feature>
<dbReference type="Pfam" id="PF00057">
    <property type="entry name" value="Ldl_recept_a"/>
    <property type="match status" value="3"/>
</dbReference>
<keyword evidence="9" id="KW-0768">Sushi</keyword>
<evidence type="ECO:0000313" key="12">
    <source>
        <dbReference type="EMBL" id="KAL3403399.1"/>
    </source>
</evidence>
<evidence type="ECO:0000256" key="3">
    <source>
        <dbReference type="ARBA" id="ARBA00022692"/>
    </source>
</evidence>
<dbReference type="SMART" id="SM00032">
    <property type="entry name" value="CCP"/>
    <property type="match status" value="2"/>
</dbReference>
<sequence>MGLVVTRIVAIVDDSEPEPSKEKSEEEDDVESRATRCLTSQFRCNNGRCISKSYVCNNRDDCYDGSDESIILCYGTRQTTTTTTFRPSTTTVRSTDRTSSLLFPSMSGAQKPPSVVGQKNPITQKVFSCDAQSEFLCLSGECIDRNRICDGRGDCLDASDEAASICGAPLAVKCQANQFQCATGGQCVHLGYKCDGTRHCNDGSDESAATCGGSNNNGNNVMRPLEKPNNNVNTGTNNNNNNNNNGGNSGSYQQSKMQPCRVPPQPSNGRWRLHRSLCQSGRECNAPASISSMEPGSYLVYNCDTGFRLLGNRDVLCGPEGKWVSIPTCEQIKCPALSTSSTEALCVWNNVAVSCDISAPVTTVATLKCREGFVKEVTYEPTYKDVRCLADGTWTPNPITCVKKPKKVKLVLEGDMIIED</sequence>
<feature type="domain" description="Sushi" evidence="11">
    <location>
        <begin position="282"/>
        <end position="331"/>
    </location>
</feature>
<dbReference type="EMBL" id="JBJJXI010000030">
    <property type="protein sequence ID" value="KAL3403399.1"/>
    <property type="molecule type" value="Genomic_DNA"/>
</dbReference>
<dbReference type="PRINTS" id="PR00261">
    <property type="entry name" value="LDLRECEPTOR"/>
</dbReference>
<keyword evidence="6" id="KW-0472">Membrane</keyword>
<comment type="caution">
    <text evidence="12">The sequence shown here is derived from an EMBL/GenBank/DDBJ whole genome shotgun (WGS) entry which is preliminary data.</text>
</comment>
<dbReference type="SUPFAM" id="SSF57535">
    <property type="entry name" value="Complement control module/SCR domain"/>
    <property type="match status" value="2"/>
</dbReference>